<proteinExistence type="predicted"/>
<dbReference type="EMBL" id="JAMOIM010000006">
    <property type="protein sequence ID" value="MCW6508463.1"/>
    <property type="molecule type" value="Genomic_DNA"/>
</dbReference>
<dbReference type="Pfam" id="PF13460">
    <property type="entry name" value="NAD_binding_10"/>
    <property type="match status" value="1"/>
</dbReference>
<accession>A0AA42CID2</accession>
<dbReference type="Gene3D" id="3.40.50.720">
    <property type="entry name" value="NAD(P)-binding Rossmann-like Domain"/>
    <property type="match status" value="1"/>
</dbReference>
<dbReference type="InterPro" id="IPR016040">
    <property type="entry name" value="NAD(P)-bd_dom"/>
</dbReference>
<comment type="caution">
    <text evidence="2">The sequence shown here is derived from an EMBL/GenBank/DDBJ whole genome shotgun (WGS) entry which is preliminary data.</text>
</comment>
<dbReference type="AlphaFoldDB" id="A0AA42CID2"/>
<dbReference type="RefSeq" id="WP_282584835.1">
    <property type="nucleotide sequence ID" value="NZ_JAMOIM010000006.1"/>
</dbReference>
<dbReference type="InterPro" id="IPR036291">
    <property type="entry name" value="NAD(P)-bd_dom_sf"/>
</dbReference>
<dbReference type="CDD" id="cd05244">
    <property type="entry name" value="BVR-B_like_SDR_a"/>
    <property type="match status" value="1"/>
</dbReference>
<dbReference type="Proteomes" id="UP001165667">
    <property type="component" value="Unassembled WGS sequence"/>
</dbReference>
<keyword evidence="3" id="KW-1185">Reference proteome</keyword>
<evidence type="ECO:0000313" key="3">
    <source>
        <dbReference type="Proteomes" id="UP001165667"/>
    </source>
</evidence>
<evidence type="ECO:0000313" key="2">
    <source>
        <dbReference type="EMBL" id="MCW6508463.1"/>
    </source>
</evidence>
<sequence length="207" mass="21889">MKVFVLGATGGTGRLIVRDAVVKGHSVVALVRSMARADLPGAVLIEGDACNENILGRSLDGCDAVVSALGTGIGFREVNLLTEATRALVAEMTRGGVRRLVCISALGVGDSRGHGGFVFDRLFQPLLLGPAYKDKNRQEAAIRATSLDWVVVRPAMLTDGPSRGSVRAVTDLAGVNGGKIARADVARFVVDQLTADTWLRRTPVILW</sequence>
<dbReference type="SUPFAM" id="SSF51735">
    <property type="entry name" value="NAD(P)-binding Rossmann-fold domains"/>
    <property type="match status" value="1"/>
</dbReference>
<dbReference type="PANTHER" id="PTHR15020">
    <property type="entry name" value="FLAVIN REDUCTASE-RELATED"/>
    <property type="match status" value="1"/>
</dbReference>
<evidence type="ECO:0000259" key="1">
    <source>
        <dbReference type="Pfam" id="PF13460"/>
    </source>
</evidence>
<feature type="domain" description="NAD(P)-binding" evidence="1">
    <location>
        <begin position="7"/>
        <end position="195"/>
    </location>
</feature>
<gene>
    <name evidence="2" type="ORF">M8523_10580</name>
</gene>
<reference evidence="2" key="1">
    <citation type="submission" date="2022-05" db="EMBL/GenBank/DDBJ databases">
        <authorList>
            <person name="Pankratov T."/>
        </authorList>
    </citation>
    <scope>NUCLEOTIDE SEQUENCE</scope>
    <source>
        <strain evidence="2">BP6-180914</strain>
    </source>
</reference>
<name>A0AA42CID2_9HYPH</name>
<dbReference type="PANTHER" id="PTHR15020:SF50">
    <property type="entry name" value="UPF0659 PROTEIN YMR090W"/>
    <property type="match status" value="1"/>
</dbReference>
<organism evidence="2 3">
    <name type="scientific">Lichenifustis flavocetrariae</name>
    <dbReference type="NCBI Taxonomy" id="2949735"/>
    <lineage>
        <taxon>Bacteria</taxon>
        <taxon>Pseudomonadati</taxon>
        <taxon>Pseudomonadota</taxon>
        <taxon>Alphaproteobacteria</taxon>
        <taxon>Hyphomicrobiales</taxon>
        <taxon>Lichenihabitantaceae</taxon>
        <taxon>Lichenifustis</taxon>
    </lineage>
</organism>
<protein>
    <submittedName>
        <fullName evidence="2">SDR family oxidoreductase</fullName>
    </submittedName>
</protein>